<protein>
    <recommendedName>
        <fullName evidence="4">Transposase</fullName>
    </recommendedName>
</protein>
<evidence type="ECO:0000313" key="2">
    <source>
        <dbReference type="EMBL" id="TFB02009.1"/>
    </source>
</evidence>
<comment type="caution">
    <text evidence="2">The sequence shown here is derived from an EMBL/GenBank/DDBJ whole genome shotgun (WGS) entry which is preliminary data.</text>
</comment>
<name>A0ABY2H2V7_9HYPO</name>
<evidence type="ECO:0000256" key="1">
    <source>
        <dbReference type="SAM" id="MobiDB-lite"/>
    </source>
</evidence>
<feature type="region of interest" description="Disordered" evidence="1">
    <location>
        <begin position="88"/>
        <end position="113"/>
    </location>
</feature>
<proteinExistence type="predicted"/>
<organism evidence="2 3">
    <name type="scientific">Trichoderma ghanense</name>
    <dbReference type="NCBI Taxonomy" id="65468"/>
    <lineage>
        <taxon>Eukaryota</taxon>
        <taxon>Fungi</taxon>
        <taxon>Dikarya</taxon>
        <taxon>Ascomycota</taxon>
        <taxon>Pezizomycotina</taxon>
        <taxon>Sordariomycetes</taxon>
        <taxon>Hypocreomycetidae</taxon>
        <taxon>Hypocreales</taxon>
        <taxon>Hypocreaceae</taxon>
        <taxon>Trichoderma</taxon>
    </lineage>
</organism>
<dbReference type="Proteomes" id="UP001642720">
    <property type="component" value="Unassembled WGS sequence"/>
</dbReference>
<gene>
    <name evidence="2" type="ORF">CCMA1212_005841</name>
</gene>
<sequence length="161" mass="17925">MQISSTQSPQWPPASPARRRKPLSLRCAADRFSVSRASVQRAITTLTNPEPIASRWPRLPGRPRALTRHEDEPLVSYVLWLQRGKGGLPHGQGAAGSRCQRPPPAQEPPEAADLGRNWYSRWLSEQPEPTRYGYVRYARIKDTYSNKGGGADKGVKPWGAS</sequence>
<dbReference type="RefSeq" id="XP_073558210.1">
    <property type="nucleotide sequence ID" value="XM_073703086.1"/>
</dbReference>
<evidence type="ECO:0000313" key="3">
    <source>
        <dbReference type="Proteomes" id="UP001642720"/>
    </source>
</evidence>
<keyword evidence="3" id="KW-1185">Reference proteome</keyword>
<reference evidence="2 3" key="1">
    <citation type="submission" date="2018-01" db="EMBL/GenBank/DDBJ databases">
        <title>Genome characterization of the sugarcane-associated fungus Trichoderma ghanense CCMA-1212 and their application in lignocelulose bioconversion.</title>
        <authorList>
            <person name="Steindorff A.S."/>
            <person name="Mendes T.D."/>
            <person name="Vilela E.S.D."/>
            <person name="Rodrigues D.S."/>
            <person name="Formighieri E.F."/>
            <person name="Melo I.S."/>
            <person name="Favaro L.C.L."/>
        </authorList>
    </citation>
    <scope>NUCLEOTIDE SEQUENCE [LARGE SCALE GENOMIC DNA]</scope>
    <source>
        <strain evidence="2 3">CCMA-1212</strain>
    </source>
</reference>
<accession>A0ABY2H2V7</accession>
<dbReference type="EMBL" id="PPTA01000007">
    <property type="protein sequence ID" value="TFB02009.1"/>
    <property type="molecule type" value="Genomic_DNA"/>
</dbReference>
<dbReference type="GeneID" id="300577536"/>
<evidence type="ECO:0008006" key="4">
    <source>
        <dbReference type="Google" id="ProtNLM"/>
    </source>
</evidence>
<feature type="region of interest" description="Disordered" evidence="1">
    <location>
        <begin position="1"/>
        <end position="23"/>
    </location>
</feature>